<dbReference type="EMBL" id="KZ613999">
    <property type="protein sequence ID" value="PMD28753.1"/>
    <property type="molecule type" value="Genomic_DNA"/>
</dbReference>
<name>A0A2J6QR66_HYAVF</name>
<dbReference type="OrthoDB" id="5428055at2759"/>
<evidence type="ECO:0000313" key="1">
    <source>
        <dbReference type="EMBL" id="PMD28753.1"/>
    </source>
</evidence>
<evidence type="ECO:0000313" key="2">
    <source>
        <dbReference type="Proteomes" id="UP000235786"/>
    </source>
</evidence>
<gene>
    <name evidence="1" type="ORF">L207DRAFT_400800</name>
</gene>
<feature type="non-terminal residue" evidence="1">
    <location>
        <position position="63"/>
    </location>
</feature>
<dbReference type="Proteomes" id="UP000235786">
    <property type="component" value="Unassembled WGS sequence"/>
</dbReference>
<dbReference type="AlphaFoldDB" id="A0A2J6QR66"/>
<protein>
    <submittedName>
        <fullName evidence="1">Uncharacterized protein</fullName>
    </submittedName>
</protein>
<sequence length="63" mass="7681">PRDILMVMFDYVLDNLEGINQRWEYLHEYLQKVISERSALLDPPKHDRLLSDDEYFSRSKAYF</sequence>
<reference evidence="1 2" key="1">
    <citation type="submission" date="2016-04" db="EMBL/GenBank/DDBJ databases">
        <title>A degradative enzymes factory behind the ericoid mycorrhizal symbiosis.</title>
        <authorList>
            <consortium name="DOE Joint Genome Institute"/>
            <person name="Martino E."/>
            <person name="Morin E."/>
            <person name="Grelet G."/>
            <person name="Kuo A."/>
            <person name="Kohler A."/>
            <person name="Daghino S."/>
            <person name="Barry K."/>
            <person name="Choi C."/>
            <person name="Cichocki N."/>
            <person name="Clum A."/>
            <person name="Copeland A."/>
            <person name="Hainaut M."/>
            <person name="Haridas S."/>
            <person name="Labutti K."/>
            <person name="Lindquist E."/>
            <person name="Lipzen A."/>
            <person name="Khouja H.-R."/>
            <person name="Murat C."/>
            <person name="Ohm R."/>
            <person name="Olson A."/>
            <person name="Spatafora J."/>
            <person name="Veneault-Fourrey C."/>
            <person name="Henrissat B."/>
            <person name="Grigoriev I."/>
            <person name="Martin F."/>
            <person name="Perotto S."/>
        </authorList>
    </citation>
    <scope>NUCLEOTIDE SEQUENCE [LARGE SCALE GENOMIC DNA]</scope>
    <source>
        <strain evidence="1 2">F</strain>
    </source>
</reference>
<feature type="non-terminal residue" evidence="1">
    <location>
        <position position="1"/>
    </location>
</feature>
<proteinExistence type="predicted"/>
<keyword evidence="2" id="KW-1185">Reference proteome</keyword>
<organism evidence="1 2">
    <name type="scientific">Hyaloscypha variabilis (strain UAMH 11265 / GT02V1 / F)</name>
    <name type="common">Meliniomyces variabilis</name>
    <dbReference type="NCBI Taxonomy" id="1149755"/>
    <lineage>
        <taxon>Eukaryota</taxon>
        <taxon>Fungi</taxon>
        <taxon>Dikarya</taxon>
        <taxon>Ascomycota</taxon>
        <taxon>Pezizomycotina</taxon>
        <taxon>Leotiomycetes</taxon>
        <taxon>Helotiales</taxon>
        <taxon>Hyaloscyphaceae</taxon>
        <taxon>Hyaloscypha</taxon>
        <taxon>Hyaloscypha variabilis</taxon>
    </lineage>
</organism>
<accession>A0A2J6QR66</accession>